<comment type="caution">
    <text evidence="2">The sequence shown here is derived from an EMBL/GenBank/DDBJ whole genome shotgun (WGS) entry which is preliminary data.</text>
</comment>
<feature type="compositionally biased region" description="Polar residues" evidence="1">
    <location>
        <begin position="139"/>
        <end position="155"/>
    </location>
</feature>
<dbReference type="AlphaFoldDB" id="A0AAD8TT35"/>
<feature type="region of interest" description="Disordered" evidence="1">
    <location>
        <begin position="118"/>
        <end position="180"/>
    </location>
</feature>
<dbReference type="Proteomes" id="UP001231189">
    <property type="component" value="Unassembled WGS sequence"/>
</dbReference>
<dbReference type="EMBL" id="JAUUTY010000001">
    <property type="protein sequence ID" value="KAK1693445.1"/>
    <property type="molecule type" value="Genomic_DNA"/>
</dbReference>
<sequence>MAPRIAPGLVGCRPWPQGGTAACGGLGAEQARAGDGDRRAVQLHDHSIVFISSLHSAGSISARLLLSSNEPSLLAYVCASAASLDLLYFPKRARSHLSSLYLSNPIVFSSPLSASELTTDGSLDDDAGDALPLPDPSPTTFAGGSSTRDMASVSEQPRYVSRATPSPRGWASGSTSRARPSPWGYQRAIYFYPDRKNREDNSTYISLLIALASEGTDVRPTPQDHSLESGTYTLKYCVSMW</sequence>
<keyword evidence="3" id="KW-1185">Reference proteome</keyword>
<reference evidence="2" key="1">
    <citation type="submission" date="2023-07" db="EMBL/GenBank/DDBJ databases">
        <title>A chromosome-level genome assembly of Lolium multiflorum.</title>
        <authorList>
            <person name="Chen Y."/>
            <person name="Copetti D."/>
            <person name="Kolliker R."/>
            <person name="Studer B."/>
        </authorList>
    </citation>
    <scope>NUCLEOTIDE SEQUENCE</scope>
    <source>
        <strain evidence="2">02402/16</strain>
        <tissue evidence="2">Leaf</tissue>
    </source>
</reference>
<proteinExistence type="predicted"/>
<evidence type="ECO:0000313" key="3">
    <source>
        <dbReference type="Proteomes" id="UP001231189"/>
    </source>
</evidence>
<organism evidence="2 3">
    <name type="scientific">Lolium multiflorum</name>
    <name type="common">Italian ryegrass</name>
    <name type="synonym">Lolium perenne subsp. multiflorum</name>
    <dbReference type="NCBI Taxonomy" id="4521"/>
    <lineage>
        <taxon>Eukaryota</taxon>
        <taxon>Viridiplantae</taxon>
        <taxon>Streptophyta</taxon>
        <taxon>Embryophyta</taxon>
        <taxon>Tracheophyta</taxon>
        <taxon>Spermatophyta</taxon>
        <taxon>Magnoliopsida</taxon>
        <taxon>Liliopsida</taxon>
        <taxon>Poales</taxon>
        <taxon>Poaceae</taxon>
        <taxon>BOP clade</taxon>
        <taxon>Pooideae</taxon>
        <taxon>Poodae</taxon>
        <taxon>Poeae</taxon>
        <taxon>Poeae Chloroplast Group 2 (Poeae type)</taxon>
        <taxon>Loliodinae</taxon>
        <taxon>Loliinae</taxon>
        <taxon>Lolium</taxon>
    </lineage>
</organism>
<evidence type="ECO:0000256" key="1">
    <source>
        <dbReference type="SAM" id="MobiDB-lite"/>
    </source>
</evidence>
<accession>A0AAD8TT35</accession>
<gene>
    <name evidence="2" type="ORF">QYE76_010142</name>
</gene>
<name>A0AAD8TT35_LOLMU</name>
<evidence type="ECO:0000313" key="2">
    <source>
        <dbReference type="EMBL" id="KAK1693445.1"/>
    </source>
</evidence>
<protein>
    <submittedName>
        <fullName evidence="2">Uncharacterized protein</fullName>
    </submittedName>
</protein>